<dbReference type="GO" id="GO:0005524">
    <property type="term" value="F:ATP binding"/>
    <property type="evidence" value="ECO:0007669"/>
    <property type="project" value="UniProtKB-UniRule"/>
</dbReference>
<keyword evidence="6 7" id="KW-0067">ATP-binding</keyword>
<feature type="binding site" evidence="7">
    <location>
        <position position="44"/>
    </location>
    <ligand>
        <name>ATP</name>
        <dbReference type="ChEBI" id="CHEBI:30616"/>
    </ligand>
</feature>
<protein>
    <recommendedName>
        <fullName evidence="1">non-specific serine/threonine protein kinase</fullName>
        <ecNumber evidence="1">2.7.11.1</ecNumber>
    </recommendedName>
</protein>
<keyword evidence="8" id="KW-0472">Membrane</keyword>
<dbReference type="Proteomes" id="UP000320235">
    <property type="component" value="Unassembled WGS sequence"/>
</dbReference>
<dbReference type="OrthoDB" id="9762169at2"/>
<evidence type="ECO:0000259" key="9">
    <source>
        <dbReference type="PROSITE" id="PS50011"/>
    </source>
</evidence>
<dbReference type="Pfam" id="PF00069">
    <property type="entry name" value="Pkinase"/>
    <property type="match status" value="1"/>
</dbReference>
<accession>A0A543FJF8</accession>
<dbReference type="InterPro" id="IPR017441">
    <property type="entry name" value="Protein_kinase_ATP_BS"/>
</dbReference>
<dbReference type="EC" id="2.7.11.1" evidence="1"/>
<reference evidence="10 11" key="1">
    <citation type="submission" date="2019-06" db="EMBL/GenBank/DDBJ databases">
        <title>Sequencing the genomes of 1000 actinobacteria strains.</title>
        <authorList>
            <person name="Klenk H.-P."/>
        </authorList>
    </citation>
    <scope>NUCLEOTIDE SEQUENCE [LARGE SCALE GENOMIC DNA]</scope>
    <source>
        <strain evidence="10 11">DSM 105492</strain>
    </source>
</reference>
<keyword evidence="8" id="KW-0812">Transmembrane</keyword>
<keyword evidence="4 7" id="KW-0547">Nucleotide-binding</keyword>
<proteinExistence type="predicted"/>
<organism evidence="10 11">
    <name type="scientific">Microbacterium kyungheense</name>
    <dbReference type="NCBI Taxonomy" id="1263636"/>
    <lineage>
        <taxon>Bacteria</taxon>
        <taxon>Bacillati</taxon>
        <taxon>Actinomycetota</taxon>
        <taxon>Actinomycetes</taxon>
        <taxon>Micrococcales</taxon>
        <taxon>Microbacteriaceae</taxon>
        <taxon>Microbacterium</taxon>
    </lineage>
</organism>
<dbReference type="InterPro" id="IPR000719">
    <property type="entry name" value="Prot_kinase_dom"/>
</dbReference>
<dbReference type="AlphaFoldDB" id="A0A543FJF8"/>
<keyword evidence="5 10" id="KW-0418">Kinase</keyword>
<evidence type="ECO:0000256" key="6">
    <source>
        <dbReference type="ARBA" id="ARBA00022840"/>
    </source>
</evidence>
<dbReference type="SMART" id="SM00220">
    <property type="entry name" value="S_TKc"/>
    <property type="match status" value="1"/>
</dbReference>
<dbReference type="InterPro" id="IPR008271">
    <property type="entry name" value="Ser/Thr_kinase_AS"/>
</dbReference>
<dbReference type="RefSeq" id="WP_141892542.1">
    <property type="nucleotide sequence ID" value="NZ_BAABLH010000020.1"/>
</dbReference>
<evidence type="ECO:0000313" key="10">
    <source>
        <dbReference type="EMBL" id="TQM34017.1"/>
    </source>
</evidence>
<feature type="transmembrane region" description="Helical" evidence="8">
    <location>
        <begin position="355"/>
        <end position="379"/>
    </location>
</feature>
<name>A0A543FJF8_9MICO</name>
<evidence type="ECO:0000256" key="2">
    <source>
        <dbReference type="ARBA" id="ARBA00022527"/>
    </source>
</evidence>
<dbReference type="InterPro" id="IPR011009">
    <property type="entry name" value="Kinase-like_dom_sf"/>
</dbReference>
<evidence type="ECO:0000313" key="11">
    <source>
        <dbReference type="Proteomes" id="UP000320235"/>
    </source>
</evidence>
<sequence>MATRLPSAPPILPGLAYIRPLGSGGFADVFLYEQDMPRRNVAVKVMPSDVRDPELRRMFNAEADVLAHLSAHPSIVTVYQASISADGRPYIVMEFCPGSLSQRYRVERMPVDEVLAIGVRMASALESAHRAGLIHRDVKPSNILITTFGTPVLADFGISASLQRKSGGEVLAMSIPWSAPEVVAEQTSGTVASEVWSLGATVYSLLAGHSPFERRERGQNTKDLLRRRIARASYVEIPRHDVPVALQTLLATAMNRDPARRHDSARAFGEALRAVQAELGLSPTPLEIPDAEWSPASAPVDFADSGLRGPARSRVERDLTRKSRAGTGVAALARDEDTEISSPARRRGREGLRRALPWLIGIGAGLVVGAGAVVVTLVATGAL</sequence>
<dbReference type="PROSITE" id="PS50011">
    <property type="entry name" value="PROTEIN_KINASE_DOM"/>
    <property type="match status" value="1"/>
</dbReference>
<dbReference type="SUPFAM" id="SSF56112">
    <property type="entry name" value="Protein kinase-like (PK-like)"/>
    <property type="match status" value="1"/>
</dbReference>
<dbReference type="PROSITE" id="PS00107">
    <property type="entry name" value="PROTEIN_KINASE_ATP"/>
    <property type="match status" value="1"/>
</dbReference>
<evidence type="ECO:0000256" key="8">
    <source>
        <dbReference type="SAM" id="Phobius"/>
    </source>
</evidence>
<feature type="domain" description="Protein kinase" evidence="9">
    <location>
        <begin position="15"/>
        <end position="273"/>
    </location>
</feature>
<keyword evidence="2 10" id="KW-0723">Serine/threonine-protein kinase</keyword>
<keyword evidence="3" id="KW-0808">Transferase</keyword>
<dbReference type="PANTHER" id="PTHR43289">
    <property type="entry name" value="MITOGEN-ACTIVATED PROTEIN KINASE KINASE KINASE 20-RELATED"/>
    <property type="match status" value="1"/>
</dbReference>
<evidence type="ECO:0000256" key="7">
    <source>
        <dbReference type="PROSITE-ProRule" id="PRU10141"/>
    </source>
</evidence>
<evidence type="ECO:0000256" key="1">
    <source>
        <dbReference type="ARBA" id="ARBA00012513"/>
    </source>
</evidence>
<keyword evidence="8" id="KW-1133">Transmembrane helix</keyword>
<dbReference type="PANTHER" id="PTHR43289:SF6">
    <property type="entry name" value="SERINE_THREONINE-PROTEIN KINASE NEKL-3"/>
    <property type="match status" value="1"/>
</dbReference>
<gene>
    <name evidence="10" type="ORF">FB391_0304</name>
</gene>
<evidence type="ECO:0000256" key="4">
    <source>
        <dbReference type="ARBA" id="ARBA00022741"/>
    </source>
</evidence>
<dbReference type="EMBL" id="VFPE01000001">
    <property type="protein sequence ID" value="TQM34017.1"/>
    <property type="molecule type" value="Genomic_DNA"/>
</dbReference>
<dbReference type="CDD" id="cd14014">
    <property type="entry name" value="STKc_PknB_like"/>
    <property type="match status" value="1"/>
</dbReference>
<comment type="caution">
    <text evidence="10">The sequence shown here is derived from an EMBL/GenBank/DDBJ whole genome shotgun (WGS) entry which is preliminary data.</text>
</comment>
<dbReference type="GO" id="GO:0004674">
    <property type="term" value="F:protein serine/threonine kinase activity"/>
    <property type="evidence" value="ECO:0007669"/>
    <property type="project" value="UniProtKB-KW"/>
</dbReference>
<evidence type="ECO:0000256" key="5">
    <source>
        <dbReference type="ARBA" id="ARBA00022777"/>
    </source>
</evidence>
<evidence type="ECO:0000256" key="3">
    <source>
        <dbReference type="ARBA" id="ARBA00022679"/>
    </source>
</evidence>
<dbReference type="PROSITE" id="PS00108">
    <property type="entry name" value="PROTEIN_KINASE_ST"/>
    <property type="match status" value="1"/>
</dbReference>
<keyword evidence="11" id="KW-1185">Reference proteome</keyword>
<dbReference type="Gene3D" id="1.10.510.10">
    <property type="entry name" value="Transferase(Phosphotransferase) domain 1"/>
    <property type="match status" value="1"/>
</dbReference>